<dbReference type="Pfam" id="PF00173">
    <property type="entry name" value="Cyt-b5"/>
    <property type="match status" value="1"/>
</dbReference>
<comment type="cofactor">
    <cofactor evidence="1">
        <name>FMN</name>
        <dbReference type="ChEBI" id="CHEBI:58210"/>
    </cofactor>
</comment>
<evidence type="ECO:0000256" key="1">
    <source>
        <dbReference type="ARBA" id="ARBA00001917"/>
    </source>
</evidence>
<evidence type="ECO:0000256" key="17">
    <source>
        <dbReference type="ARBA" id="ARBA00061137"/>
    </source>
</evidence>
<dbReference type="SUPFAM" id="SSF55856">
    <property type="entry name" value="Cytochrome b5-like heme/steroid binding domain"/>
    <property type="match status" value="1"/>
</dbReference>
<keyword evidence="12" id="KW-0249">Electron transport</keyword>
<comment type="similarity">
    <text evidence="18">In the N-terminal section; belongs to the cytochrome b5 family.</text>
</comment>
<dbReference type="GO" id="GO:0020037">
    <property type="term" value="F:heme binding"/>
    <property type="evidence" value="ECO:0007669"/>
    <property type="project" value="InterPro"/>
</dbReference>
<dbReference type="PROSITE" id="PS00557">
    <property type="entry name" value="FMN_HYDROXY_ACID_DH_1"/>
    <property type="match status" value="1"/>
</dbReference>
<keyword evidence="13" id="KW-0560">Oxidoreductase</keyword>
<gene>
    <name evidence="26" type="ORF">WICMUC_004236</name>
</gene>
<evidence type="ECO:0000256" key="5">
    <source>
        <dbReference type="ARBA" id="ARBA00022448"/>
    </source>
</evidence>
<comment type="catalytic activity">
    <reaction evidence="16">
        <text>(S)-lactate + 2 Fe(III)-[cytochrome c] = 2 Fe(II)-[cytochrome c] + pyruvate + 2 H(+)</text>
        <dbReference type="Rhea" id="RHEA:19909"/>
        <dbReference type="Rhea" id="RHEA-COMP:10350"/>
        <dbReference type="Rhea" id="RHEA-COMP:14399"/>
        <dbReference type="ChEBI" id="CHEBI:15361"/>
        <dbReference type="ChEBI" id="CHEBI:15378"/>
        <dbReference type="ChEBI" id="CHEBI:16651"/>
        <dbReference type="ChEBI" id="CHEBI:29033"/>
        <dbReference type="ChEBI" id="CHEBI:29034"/>
        <dbReference type="EC" id="1.1.2.3"/>
    </reaction>
    <physiologicalReaction direction="left-to-right" evidence="16">
        <dbReference type="Rhea" id="RHEA:19910"/>
    </physiologicalReaction>
</comment>
<dbReference type="GO" id="GO:0004460">
    <property type="term" value="F:L-lactate dehydrogenase (cytochrome) activity"/>
    <property type="evidence" value="ECO:0007669"/>
    <property type="project" value="UniProtKB-EC"/>
</dbReference>
<evidence type="ECO:0000256" key="13">
    <source>
        <dbReference type="ARBA" id="ARBA00023002"/>
    </source>
</evidence>
<evidence type="ECO:0000313" key="26">
    <source>
        <dbReference type="EMBL" id="KAH3672400.1"/>
    </source>
</evidence>
<keyword evidence="15" id="KW-0496">Mitochondrion</keyword>
<evidence type="ECO:0000259" key="24">
    <source>
        <dbReference type="PROSITE" id="PS50255"/>
    </source>
</evidence>
<evidence type="ECO:0000256" key="23">
    <source>
        <dbReference type="ARBA" id="ARBA00078938"/>
    </source>
</evidence>
<evidence type="ECO:0000256" key="11">
    <source>
        <dbReference type="ARBA" id="ARBA00022946"/>
    </source>
</evidence>
<keyword evidence="7" id="KW-0285">Flavoprotein</keyword>
<dbReference type="GO" id="GO:0046872">
    <property type="term" value="F:metal ion binding"/>
    <property type="evidence" value="ECO:0007669"/>
    <property type="project" value="UniProtKB-KW"/>
</dbReference>
<organism evidence="26 27">
    <name type="scientific">Wickerhamomyces mucosus</name>
    <dbReference type="NCBI Taxonomy" id="1378264"/>
    <lineage>
        <taxon>Eukaryota</taxon>
        <taxon>Fungi</taxon>
        <taxon>Dikarya</taxon>
        <taxon>Ascomycota</taxon>
        <taxon>Saccharomycotina</taxon>
        <taxon>Saccharomycetes</taxon>
        <taxon>Phaffomycetales</taxon>
        <taxon>Wickerhamomycetaceae</taxon>
        <taxon>Wickerhamomyces</taxon>
    </lineage>
</organism>
<dbReference type="FunFam" id="3.10.120.10:FF:000009">
    <property type="entry name" value="Cytochrome b2, mitochondrial, putative"/>
    <property type="match status" value="1"/>
</dbReference>
<evidence type="ECO:0000259" key="25">
    <source>
        <dbReference type="PROSITE" id="PS51349"/>
    </source>
</evidence>
<dbReference type="SMART" id="SM01117">
    <property type="entry name" value="Cyt-b5"/>
    <property type="match status" value="1"/>
</dbReference>
<dbReference type="PROSITE" id="PS00191">
    <property type="entry name" value="CYTOCHROME_B5_1"/>
    <property type="match status" value="1"/>
</dbReference>
<dbReference type="PROSITE" id="PS50255">
    <property type="entry name" value="CYTOCHROME_B5_2"/>
    <property type="match status" value="1"/>
</dbReference>
<name>A0A9P8PJ01_9ASCO</name>
<sequence length="574" mass="64200">MVMLRQRFHSLLKYSSTKGSGKPFSNFKSTTKFISPTVGTKLSNSLSSRLYDSFWLASLGIIITSYSLYKCSFENNIQLDSIPKLTPEEVSKHSTKDDLWVVINGQVYDLTTFLPKHPGGQKILLKYAGKDATKIFVPIHPPNALDVYLSEDAKLGPLVGEFEEIPEEITPEEIERLDRIDRKPSLSNVLNIHDFEYVARQILTPNALAYYTSAADDEVTLRENHNAYHRIFFNPKVLVDVSKVDLSTKFLGVPTSAPFYVSATALAKLGHEDGEISIARGTSKENITQMISTLASCSFDEIVDGSFIDGKQGSQWYQLYINTDRNLTETQIKHAEERGMNGLFITVDAPSLGHRERDMKMKFEAELDVDLNADDLETNQGASKALSSFIDPSVVWKDIEHIRTLTKLPIVIKGVQRKEDVLLAIQHGAQGVVLSNHGGRQLDFSKAPIEVLAEVMPLLREKQLDSKIEVYLDGGIRRGTDILKALCLGAKGVGLGRAFLYANSAYGENGVRKAIQLLKDELEMDMRLLGVTRIQDLDESFVDVSALKDRTVIVAPDYLYKGNYESLDHIQFRE</sequence>
<keyword evidence="5" id="KW-0813">Transport</keyword>
<evidence type="ECO:0000256" key="14">
    <source>
        <dbReference type="ARBA" id="ARBA00023004"/>
    </source>
</evidence>
<keyword evidence="11" id="KW-0809">Transit peptide</keyword>
<comment type="subunit">
    <text evidence="4">Homotetramer.</text>
</comment>
<dbReference type="InterPro" id="IPR000262">
    <property type="entry name" value="FMN-dep_DH"/>
</dbReference>
<evidence type="ECO:0000256" key="20">
    <source>
        <dbReference type="ARBA" id="ARBA00068515"/>
    </source>
</evidence>
<evidence type="ECO:0000256" key="15">
    <source>
        <dbReference type="ARBA" id="ARBA00023128"/>
    </source>
</evidence>
<evidence type="ECO:0000256" key="22">
    <source>
        <dbReference type="ARBA" id="ARBA00078774"/>
    </source>
</evidence>
<comment type="subcellular location">
    <subcellularLocation>
        <location evidence="3">Mitochondrion intermembrane space</location>
    </subcellularLocation>
</comment>
<dbReference type="AlphaFoldDB" id="A0A9P8PJ01"/>
<dbReference type="Proteomes" id="UP000769528">
    <property type="component" value="Unassembled WGS sequence"/>
</dbReference>
<comment type="similarity">
    <text evidence="17">In the C-terminal section; belongs to the FMN-dependent alpha-hydroxy acid dehydrogenase family.</text>
</comment>
<evidence type="ECO:0000256" key="8">
    <source>
        <dbReference type="ARBA" id="ARBA00022643"/>
    </source>
</evidence>
<evidence type="ECO:0000256" key="6">
    <source>
        <dbReference type="ARBA" id="ARBA00022617"/>
    </source>
</evidence>
<dbReference type="PANTHER" id="PTHR10578:SF148">
    <property type="entry name" value="L-LACTATE DEHYDROGENASE (CYTOCHROME)"/>
    <property type="match status" value="1"/>
</dbReference>
<evidence type="ECO:0000313" key="27">
    <source>
        <dbReference type="Proteomes" id="UP000769528"/>
    </source>
</evidence>
<keyword evidence="9" id="KW-0679">Respiratory chain</keyword>
<dbReference type="InterPro" id="IPR037396">
    <property type="entry name" value="FMN_HAD"/>
</dbReference>
<dbReference type="InterPro" id="IPR001199">
    <property type="entry name" value="Cyt_B5-like_heme/steroid-bd"/>
</dbReference>
<accession>A0A9P8PJ01</accession>
<dbReference type="SUPFAM" id="SSF51395">
    <property type="entry name" value="FMN-linked oxidoreductases"/>
    <property type="match status" value="1"/>
</dbReference>
<keyword evidence="10" id="KW-0479">Metal-binding</keyword>
<evidence type="ECO:0000256" key="18">
    <source>
        <dbReference type="ARBA" id="ARBA00061589"/>
    </source>
</evidence>
<dbReference type="OrthoDB" id="1925334at2759"/>
<comment type="caution">
    <text evidence="26">The sequence shown here is derived from an EMBL/GenBank/DDBJ whole genome shotgun (WGS) entry which is preliminary data.</text>
</comment>
<evidence type="ECO:0000256" key="16">
    <source>
        <dbReference type="ARBA" id="ARBA00052399"/>
    </source>
</evidence>
<evidence type="ECO:0000256" key="10">
    <source>
        <dbReference type="ARBA" id="ARBA00022723"/>
    </source>
</evidence>
<dbReference type="Gene3D" id="3.20.20.70">
    <property type="entry name" value="Aldolase class I"/>
    <property type="match status" value="1"/>
</dbReference>
<evidence type="ECO:0000256" key="4">
    <source>
        <dbReference type="ARBA" id="ARBA00011881"/>
    </source>
</evidence>
<dbReference type="PROSITE" id="PS51349">
    <property type="entry name" value="FMN_HYDROXY_ACID_DH_2"/>
    <property type="match status" value="1"/>
</dbReference>
<feature type="domain" description="Cytochrome b5 heme-binding" evidence="24">
    <location>
        <begin position="82"/>
        <end position="159"/>
    </location>
</feature>
<dbReference type="GO" id="GO:0005758">
    <property type="term" value="C:mitochondrial intermembrane space"/>
    <property type="evidence" value="ECO:0007669"/>
    <property type="project" value="UniProtKB-SubCell"/>
</dbReference>
<proteinExistence type="inferred from homology"/>
<dbReference type="PANTHER" id="PTHR10578">
    <property type="entry name" value="S -2-HYDROXY-ACID OXIDASE-RELATED"/>
    <property type="match status" value="1"/>
</dbReference>
<evidence type="ECO:0000256" key="19">
    <source>
        <dbReference type="ARBA" id="ARBA00066458"/>
    </source>
</evidence>
<evidence type="ECO:0000256" key="12">
    <source>
        <dbReference type="ARBA" id="ARBA00022982"/>
    </source>
</evidence>
<keyword evidence="14" id="KW-0408">Iron</keyword>
<reference evidence="26" key="1">
    <citation type="journal article" date="2021" name="Open Biol.">
        <title>Shared evolutionary footprints suggest mitochondrial oxidative damage underlies multiple complex I losses in fungi.</title>
        <authorList>
            <person name="Schikora-Tamarit M.A."/>
            <person name="Marcet-Houben M."/>
            <person name="Nosek J."/>
            <person name="Gabaldon T."/>
        </authorList>
    </citation>
    <scope>NUCLEOTIDE SEQUENCE</scope>
    <source>
        <strain evidence="26">CBS6341</strain>
    </source>
</reference>
<evidence type="ECO:0000256" key="21">
    <source>
        <dbReference type="ARBA" id="ARBA00075949"/>
    </source>
</evidence>
<reference evidence="26" key="2">
    <citation type="submission" date="2021-01" db="EMBL/GenBank/DDBJ databases">
        <authorList>
            <person name="Schikora-Tamarit M.A."/>
        </authorList>
    </citation>
    <scope>NUCLEOTIDE SEQUENCE</scope>
    <source>
        <strain evidence="26">CBS6341</strain>
    </source>
</reference>
<evidence type="ECO:0000256" key="2">
    <source>
        <dbReference type="ARBA" id="ARBA00001970"/>
    </source>
</evidence>
<keyword evidence="6" id="KW-0349">Heme</keyword>
<dbReference type="EMBL" id="JAEUBF010001150">
    <property type="protein sequence ID" value="KAH3672400.1"/>
    <property type="molecule type" value="Genomic_DNA"/>
</dbReference>
<dbReference type="Pfam" id="PF01070">
    <property type="entry name" value="FMN_dh"/>
    <property type="match status" value="1"/>
</dbReference>
<feature type="domain" description="FMN hydroxy acid dehydrogenase" evidence="25">
    <location>
        <begin position="184"/>
        <end position="547"/>
    </location>
</feature>
<dbReference type="EC" id="1.1.2.3" evidence="19"/>
<protein>
    <recommendedName>
        <fullName evidence="20">L-lactate dehydrogenase (cytochrome)</fullName>
        <ecNumber evidence="19">1.1.2.3</ecNumber>
    </recommendedName>
    <alternativeName>
        <fullName evidence="22">Cytochrome b2</fullName>
    </alternativeName>
    <alternativeName>
        <fullName evidence="21">Flavocytochrome b2</fullName>
    </alternativeName>
    <alternativeName>
        <fullName evidence="23">L-lactate ferricytochrome c oxidoreductase</fullName>
    </alternativeName>
</protein>
<dbReference type="InterPro" id="IPR036400">
    <property type="entry name" value="Cyt_B5-like_heme/steroid_sf"/>
</dbReference>
<keyword evidence="27" id="KW-1185">Reference proteome</keyword>
<dbReference type="InterPro" id="IPR008259">
    <property type="entry name" value="FMN_hydac_DH_AS"/>
</dbReference>
<evidence type="ECO:0000256" key="7">
    <source>
        <dbReference type="ARBA" id="ARBA00022630"/>
    </source>
</evidence>
<evidence type="ECO:0000256" key="3">
    <source>
        <dbReference type="ARBA" id="ARBA00004569"/>
    </source>
</evidence>
<dbReference type="InterPro" id="IPR037458">
    <property type="entry name" value="L-MDH/L-LDH_FMN-bd"/>
</dbReference>
<dbReference type="InterPro" id="IPR013785">
    <property type="entry name" value="Aldolase_TIM"/>
</dbReference>
<dbReference type="Gene3D" id="3.10.120.10">
    <property type="entry name" value="Cytochrome b5-like heme/steroid binding domain"/>
    <property type="match status" value="1"/>
</dbReference>
<dbReference type="CDD" id="cd02922">
    <property type="entry name" value="FCB2_FMN"/>
    <property type="match status" value="1"/>
</dbReference>
<keyword evidence="8" id="KW-0288">FMN</keyword>
<dbReference type="FunFam" id="3.20.20.70:FF:000062">
    <property type="entry name" value="Cytochrome b2, mitochondrial, putative"/>
    <property type="match status" value="1"/>
</dbReference>
<evidence type="ECO:0000256" key="9">
    <source>
        <dbReference type="ARBA" id="ARBA00022660"/>
    </source>
</evidence>
<comment type="cofactor">
    <cofactor evidence="2">
        <name>heme b</name>
        <dbReference type="ChEBI" id="CHEBI:60344"/>
    </cofactor>
</comment>
<dbReference type="GO" id="GO:0006089">
    <property type="term" value="P:lactate metabolic process"/>
    <property type="evidence" value="ECO:0007669"/>
    <property type="project" value="TreeGrafter"/>
</dbReference>
<dbReference type="InterPro" id="IPR018506">
    <property type="entry name" value="Cyt_B5_heme-BS"/>
</dbReference>